<keyword evidence="1" id="KW-0175">Coiled coil</keyword>
<dbReference type="RefSeq" id="WP_330937587.1">
    <property type="nucleotide sequence ID" value="NZ_JAZGJU010000082.1"/>
</dbReference>
<proteinExistence type="predicted"/>
<gene>
    <name evidence="2" type="ORF">V2E39_22730</name>
</gene>
<comment type="caution">
    <text evidence="2">The sequence shown here is derived from an EMBL/GenBank/DDBJ whole genome shotgun (WGS) entry which is preliminary data.</text>
</comment>
<protein>
    <submittedName>
        <fullName evidence="2">Uncharacterized protein</fullName>
    </submittedName>
</protein>
<organism evidence="2 3">
    <name type="scientific">Chryseobacterium arthrosphaerae</name>
    <dbReference type="NCBI Taxonomy" id="651561"/>
    <lineage>
        <taxon>Bacteria</taxon>
        <taxon>Pseudomonadati</taxon>
        <taxon>Bacteroidota</taxon>
        <taxon>Flavobacteriia</taxon>
        <taxon>Flavobacteriales</taxon>
        <taxon>Weeksellaceae</taxon>
        <taxon>Chryseobacterium group</taxon>
        <taxon>Chryseobacterium</taxon>
    </lineage>
</organism>
<evidence type="ECO:0000313" key="3">
    <source>
        <dbReference type="Proteomes" id="UP001350005"/>
    </source>
</evidence>
<dbReference type="Proteomes" id="UP001350005">
    <property type="component" value="Unassembled WGS sequence"/>
</dbReference>
<sequence>MKIVEQEPFIHNFSVNGNDDNLPEKIGVFETIDEFQEFFALNTVSEHQKVTARRWYTDEEIQNFREIILTTVEEELPEAKQNLMEKESNLSTAKKEKEIAVESVGALQTKISDLATEIKGEKTTIDIPSNRTYRVPYKGKYYFYVWQDNGDCVLAYVQDIPDHEKAELFNTTKKNDQFFKDLKDGKNKGASEQIS</sequence>
<evidence type="ECO:0000256" key="1">
    <source>
        <dbReference type="SAM" id="Coils"/>
    </source>
</evidence>
<dbReference type="EMBL" id="JAZGJU010000082">
    <property type="protein sequence ID" value="MEE6130232.1"/>
    <property type="molecule type" value="Genomic_DNA"/>
</dbReference>
<feature type="coiled-coil region" evidence="1">
    <location>
        <begin position="69"/>
        <end position="96"/>
    </location>
</feature>
<reference evidence="2 3" key="1">
    <citation type="submission" date="2024-01" db="EMBL/GenBank/DDBJ databases">
        <title>Whole genome of Chryseobacterium arthrosphaerae NNCa 2741.</title>
        <authorList>
            <person name="Boriskina E.V."/>
            <person name="Gordinskaya N.A."/>
            <person name="Kropotov V.S."/>
            <person name="Alekseeva A.E."/>
            <person name="Makhova M.A."/>
            <person name="Kryazhev D.V."/>
            <person name="Shkurkina I.S."/>
        </authorList>
    </citation>
    <scope>NUCLEOTIDE SEQUENCE [LARGE SCALE GENOMIC DNA]</scope>
    <source>
        <strain evidence="2 3">NNCa 2741</strain>
    </source>
</reference>
<name>A0ABU7R610_9FLAO</name>
<keyword evidence="3" id="KW-1185">Reference proteome</keyword>
<accession>A0ABU7R610</accession>
<evidence type="ECO:0000313" key="2">
    <source>
        <dbReference type="EMBL" id="MEE6130232.1"/>
    </source>
</evidence>